<evidence type="ECO:0000313" key="1">
    <source>
        <dbReference type="EMBL" id="PJI86709.1"/>
    </source>
</evidence>
<proteinExistence type="predicted"/>
<dbReference type="AlphaFoldDB" id="A0A2M8W721"/>
<sequence>MKKRVFVSMVAVVLAILCAGIFGAVRGPWVRDDAGPAQAEANSDNASLIVAAGRAAATVLPTQRPPDLEYFTVVAADEDRFEVWVQHTDVLYALCVGRVVPDSACDGEAADVVRSTTVDGMPVRVAQVGLIDPQRREPVAVSRYWRDVSLRHGVPSWVRSFVQAAPTA</sequence>
<dbReference type="Proteomes" id="UP000231586">
    <property type="component" value="Unassembled WGS sequence"/>
</dbReference>
<keyword evidence="2" id="KW-1185">Reference proteome</keyword>
<comment type="caution">
    <text evidence="1">The sequence shown here is derived from an EMBL/GenBank/DDBJ whole genome shotgun (WGS) entry which is preliminary data.</text>
</comment>
<accession>A0A2M8W721</accession>
<dbReference type="EMBL" id="PGTZ01000010">
    <property type="protein sequence ID" value="PJI86709.1"/>
    <property type="molecule type" value="Genomic_DNA"/>
</dbReference>
<protein>
    <submittedName>
        <fullName evidence="1">Uncharacterized protein</fullName>
    </submittedName>
</protein>
<dbReference type="OrthoDB" id="9977526at2"/>
<evidence type="ECO:0000313" key="2">
    <source>
        <dbReference type="Proteomes" id="UP000231586"/>
    </source>
</evidence>
<organism evidence="1 2">
    <name type="scientific">Luteimicrobium subarcticum</name>
    <dbReference type="NCBI Taxonomy" id="620910"/>
    <lineage>
        <taxon>Bacteria</taxon>
        <taxon>Bacillati</taxon>
        <taxon>Actinomycetota</taxon>
        <taxon>Actinomycetes</taxon>
        <taxon>Micrococcales</taxon>
        <taxon>Luteimicrobium</taxon>
    </lineage>
</organism>
<reference evidence="1 2" key="1">
    <citation type="submission" date="2017-11" db="EMBL/GenBank/DDBJ databases">
        <title>Genomic Encyclopedia of Archaeal and Bacterial Type Strains, Phase II (KMG-II): From Individual Species to Whole Genera.</title>
        <authorList>
            <person name="Goeker M."/>
        </authorList>
    </citation>
    <scope>NUCLEOTIDE SEQUENCE [LARGE SCALE GENOMIC DNA]</scope>
    <source>
        <strain evidence="1 2">DSM 22413</strain>
    </source>
</reference>
<gene>
    <name evidence="1" type="ORF">CLV34_2629</name>
</gene>
<name>A0A2M8W721_9MICO</name>
<dbReference type="RefSeq" id="WP_157803843.1">
    <property type="nucleotide sequence ID" value="NZ_PGTZ01000010.1"/>
</dbReference>